<dbReference type="PANTHER" id="PTHR10430">
    <property type="entry name" value="PEROXIREDOXIN"/>
    <property type="match status" value="1"/>
</dbReference>
<evidence type="ECO:0000256" key="6">
    <source>
        <dbReference type="ARBA" id="ARBA00079296"/>
    </source>
</evidence>
<dbReference type="CDD" id="cd03013">
    <property type="entry name" value="PRX5_like"/>
    <property type="match status" value="1"/>
</dbReference>
<dbReference type="Gene3D" id="3.40.30.10">
    <property type="entry name" value="Glutaredoxin"/>
    <property type="match status" value="1"/>
</dbReference>
<comment type="function">
    <text evidence="8">Thiol-specific peroxidase that catalyzes the reduction of hydrogen peroxide and organic hydroperoxides to water and alcohols, respectively. Plays a role in cell protection against oxidative stress by detoxifying peroxides.</text>
</comment>
<evidence type="ECO:0000256" key="5">
    <source>
        <dbReference type="ARBA" id="ARBA00023284"/>
    </source>
</evidence>
<evidence type="ECO:0000256" key="3">
    <source>
        <dbReference type="ARBA" id="ARBA00022862"/>
    </source>
</evidence>
<evidence type="ECO:0000313" key="10">
    <source>
        <dbReference type="EMBL" id="KAF9960209.1"/>
    </source>
</evidence>
<proteinExistence type="inferred from homology"/>
<dbReference type="Pfam" id="PF08534">
    <property type="entry name" value="Redoxin"/>
    <property type="match status" value="1"/>
</dbReference>
<dbReference type="OrthoDB" id="1882547at2759"/>
<accession>A0A9P6J3E3</accession>
<dbReference type="GO" id="GO:0005739">
    <property type="term" value="C:mitochondrion"/>
    <property type="evidence" value="ECO:0007669"/>
    <property type="project" value="TreeGrafter"/>
</dbReference>
<comment type="caution">
    <text evidence="10">The sequence shown here is derived from an EMBL/GenBank/DDBJ whole genome shotgun (WGS) entry which is preliminary data.</text>
</comment>
<dbReference type="GO" id="GO:0045454">
    <property type="term" value="P:cell redox homeostasis"/>
    <property type="evidence" value="ECO:0007669"/>
    <property type="project" value="TreeGrafter"/>
</dbReference>
<name>A0A9P6J3E3_9FUNG</name>
<evidence type="ECO:0000313" key="11">
    <source>
        <dbReference type="Proteomes" id="UP000749646"/>
    </source>
</evidence>
<dbReference type="SUPFAM" id="SSF52833">
    <property type="entry name" value="Thioredoxin-like"/>
    <property type="match status" value="1"/>
</dbReference>
<evidence type="ECO:0000256" key="2">
    <source>
        <dbReference type="ARBA" id="ARBA00022559"/>
    </source>
</evidence>
<protein>
    <recommendedName>
        <fullName evidence="6">Thioredoxin-dependent peroxiredoxin</fullName>
    </recommendedName>
</protein>
<dbReference type="EMBL" id="JAAAHW010006473">
    <property type="protein sequence ID" value="KAF9960209.1"/>
    <property type="molecule type" value="Genomic_DNA"/>
</dbReference>
<comment type="similarity">
    <text evidence="1 8">Belongs to the peroxiredoxin family. Prx5 subfamily.</text>
</comment>
<dbReference type="Proteomes" id="UP000749646">
    <property type="component" value="Unassembled WGS sequence"/>
</dbReference>
<dbReference type="InterPro" id="IPR036249">
    <property type="entry name" value="Thioredoxin-like_sf"/>
</dbReference>
<evidence type="ECO:0000256" key="1">
    <source>
        <dbReference type="ARBA" id="ARBA00010505"/>
    </source>
</evidence>
<dbReference type="PANTHER" id="PTHR10430:SF16">
    <property type="entry name" value="PEROXIREDOXIN-5, MITOCHONDRIAL"/>
    <property type="match status" value="1"/>
</dbReference>
<evidence type="ECO:0000256" key="7">
    <source>
        <dbReference type="PIRSR" id="PIRSR637944-1"/>
    </source>
</evidence>
<dbReference type="AlphaFoldDB" id="A0A9P6J3E3"/>
<feature type="active site" description="Cysteine sulfenic acid (-SOH) intermediate" evidence="7">
    <location>
        <position position="59"/>
    </location>
</feature>
<feature type="domain" description="Thioredoxin" evidence="9">
    <location>
        <begin position="5"/>
        <end position="171"/>
    </location>
</feature>
<dbReference type="InterPro" id="IPR013740">
    <property type="entry name" value="Redoxin"/>
</dbReference>
<evidence type="ECO:0000259" key="9">
    <source>
        <dbReference type="PROSITE" id="PS51352"/>
    </source>
</evidence>
<dbReference type="GO" id="GO:0034599">
    <property type="term" value="P:cellular response to oxidative stress"/>
    <property type="evidence" value="ECO:0007669"/>
    <property type="project" value="InterPro"/>
</dbReference>
<keyword evidence="2 8" id="KW-0575">Peroxidase</keyword>
<dbReference type="GO" id="GO:0005777">
    <property type="term" value="C:peroxisome"/>
    <property type="evidence" value="ECO:0007669"/>
    <property type="project" value="TreeGrafter"/>
</dbReference>
<keyword evidence="4 8" id="KW-0560">Oxidoreductase</keyword>
<dbReference type="InterPro" id="IPR013766">
    <property type="entry name" value="Thioredoxin_domain"/>
</dbReference>
<dbReference type="GO" id="GO:0008379">
    <property type="term" value="F:thioredoxin peroxidase activity"/>
    <property type="evidence" value="ECO:0007669"/>
    <property type="project" value="InterPro"/>
</dbReference>
<keyword evidence="3 8" id="KW-0049">Antioxidant</keyword>
<evidence type="ECO:0000256" key="8">
    <source>
        <dbReference type="RuleBase" id="RU366011"/>
    </source>
</evidence>
<gene>
    <name evidence="10" type="ORF">BGZ65_012635</name>
</gene>
<dbReference type="FunFam" id="3.40.30.10:FF:000020">
    <property type="entry name" value="Peroxiredoxin"/>
    <property type="match status" value="1"/>
</dbReference>
<dbReference type="PROSITE" id="PS51352">
    <property type="entry name" value="THIOREDOXIN_2"/>
    <property type="match status" value="1"/>
</dbReference>
<evidence type="ECO:0000256" key="4">
    <source>
        <dbReference type="ARBA" id="ARBA00023002"/>
    </source>
</evidence>
<dbReference type="GO" id="GO:0042744">
    <property type="term" value="P:hydrogen peroxide catabolic process"/>
    <property type="evidence" value="ECO:0007669"/>
    <property type="project" value="TreeGrafter"/>
</dbReference>
<keyword evidence="11" id="KW-1185">Reference proteome</keyword>
<keyword evidence="5 8" id="KW-0676">Redox-active center</keyword>
<reference evidence="10" key="1">
    <citation type="journal article" date="2020" name="Fungal Divers.">
        <title>Resolving the Mortierellaceae phylogeny through synthesis of multi-gene phylogenetics and phylogenomics.</title>
        <authorList>
            <person name="Vandepol N."/>
            <person name="Liber J."/>
            <person name="Desiro A."/>
            <person name="Na H."/>
            <person name="Kennedy M."/>
            <person name="Barry K."/>
            <person name="Grigoriev I.V."/>
            <person name="Miller A.N."/>
            <person name="O'Donnell K."/>
            <person name="Stajich J.E."/>
            <person name="Bonito G."/>
        </authorList>
    </citation>
    <scope>NUCLEOTIDE SEQUENCE</scope>
    <source>
        <strain evidence="10">MES-2147</strain>
    </source>
</reference>
<dbReference type="InterPro" id="IPR037944">
    <property type="entry name" value="PRX5-like"/>
</dbReference>
<organism evidence="10 11">
    <name type="scientific">Modicella reniformis</name>
    <dbReference type="NCBI Taxonomy" id="1440133"/>
    <lineage>
        <taxon>Eukaryota</taxon>
        <taxon>Fungi</taxon>
        <taxon>Fungi incertae sedis</taxon>
        <taxon>Mucoromycota</taxon>
        <taxon>Mortierellomycotina</taxon>
        <taxon>Mortierellomycetes</taxon>
        <taxon>Mortierellales</taxon>
        <taxon>Mortierellaceae</taxon>
        <taxon>Modicella</taxon>
    </lineage>
</organism>
<sequence>MAQQISVGSSLPSNVTLKYCPYDAELQNACGIPQNLELDRFKDKKVVIVGVPGAFTPTCNNTHLPEFHAHYEDLKKKGVEEVIFVTTSDPFVMDAWGKWTKTNDKIIMAADGNGEFLSAMGLIQDLTSVGFGAVRSKRFALVADHLKVTYLGVESGHGVSVSGVKAVLEAL</sequence>